<feature type="compositionally biased region" description="Basic and acidic residues" evidence="1">
    <location>
        <begin position="191"/>
        <end position="204"/>
    </location>
</feature>
<evidence type="ECO:0000256" key="1">
    <source>
        <dbReference type="SAM" id="MobiDB-lite"/>
    </source>
</evidence>
<feature type="compositionally biased region" description="Low complexity" evidence="1">
    <location>
        <begin position="481"/>
        <end position="503"/>
    </location>
</feature>
<comment type="caution">
    <text evidence="2">The sequence shown here is derived from an EMBL/GenBank/DDBJ whole genome shotgun (WGS) entry which is preliminary data.</text>
</comment>
<feature type="compositionally biased region" description="Low complexity" evidence="1">
    <location>
        <begin position="374"/>
        <end position="386"/>
    </location>
</feature>
<feature type="compositionally biased region" description="Polar residues" evidence="1">
    <location>
        <begin position="13"/>
        <end position="29"/>
    </location>
</feature>
<proteinExistence type="predicted"/>
<keyword evidence="3" id="KW-1185">Reference proteome</keyword>
<feature type="compositionally biased region" description="Low complexity" evidence="1">
    <location>
        <begin position="205"/>
        <end position="215"/>
    </location>
</feature>
<evidence type="ECO:0000313" key="3">
    <source>
        <dbReference type="Proteomes" id="UP001314263"/>
    </source>
</evidence>
<feature type="compositionally biased region" description="Low complexity" evidence="1">
    <location>
        <begin position="841"/>
        <end position="855"/>
    </location>
</feature>
<dbReference type="Proteomes" id="UP001314263">
    <property type="component" value="Unassembled WGS sequence"/>
</dbReference>
<feature type="compositionally biased region" description="Low complexity" evidence="1">
    <location>
        <begin position="925"/>
        <end position="936"/>
    </location>
</feature>
<dbReference type="AlphaFoldDB" id="A0AAV1IL52"/>
<feature type="compositionally biased region" description="Low complexity" evidence="1">
    <location>
        <begin position="785"/>
        <end position="798"/>
    </location>
</feature>
<feature type="region of interest" description="Disordered" evidence="1">
    <location>
        <begin position="346"/>
        <end position="509"/>
    </location>
</feature>
<accession>A0AAV1IL52</accession>
<sequence>MSATEALDAYLERQQTSQKAFSNPRGSISRQQEQHREAAAPPAHAHKGPQGTSRLRHSSKALPAKAGTSEAGDKDRSGSIKAVWPPPPLHDKDDRPLLAKRHPATARGAQRKLAEATAGDQAAALGRLKRMSSARARSASGAAAAQPDHFGAAMERLRQEQEAGGAKAEGSEGHSGTGGDGRKGTGQQRLARWDPCADREDRLALARLTQRAAALSGHPSPTAGPQDAEDERNQGRGGTLSHVWQTLERPADDQPGAAENGAQASAQASEARESAQLLNEVLSELRAAEERCREQQDSSLGPSGLAQAAQGEASALSAVTAWYRDVQRKHAAAGLGDDPILASILPGSAQKLSREDPPGDDGEAAQAQEDKVGPLLQALLASLPAVPQMPKKPSARLSGGSSAATSVWQSQAPSPAAEPPIDFEAALTRLAGGMPRLSTDAFLQERESKGVPGTRPPKPALQPAPSQQTPPFQEVSGGIMPAQSPDAAPAPATAAGSAQQAAPLGPSSVGRDLEALRQKWHGFHESPPPLPAGPPGAMAAAADARAQQPGSGYPNQHSLQQQQADVLHHGASVSHMDISPTAGHATQPALTNLHGIAMSADTRGGRAPSWEALAFASAGQGDLLAAPMSAASRGGSMGTAAGFQGRPMSAETRGAASTLSPLSEGGLAIGTPVDLLMPTELPAAAYLPAFAQELRSRQGFLHPDVCSPGQHPVSKHPSEAIGLSHSAIRRLWGHGKPKQSGAGNIDVHSSWAAGQGVLGSSWANHDRIASALLESQSRSSPQAMSDSQSPGQGSAGSARIYGERGAQRQDRIHAPGLYEANIHHRDRSLHGSALQEKSAHHSSTSIASSMSQRSRAFAEAVPETASSMACSSNGSDQAGLLDALLADAMSQDIFDLPADLGSFPGGLPHEGIPATLDSLQLEAEAVAEEAGPVEAANRPGSSRESLVAHYLQRGREARRSALGRP</sequence>
<protein>
    <submittedName>
        <fullName evidence="2">Uncharacterized protein</fullName>
    </submittedName>
</protein>
<gene>
    <name evidence="2" type="ORF">CVIRNUC_010396</name>
</gene>
<reference evidence="2 3" key="1">
    <citation type="submission" date="2023-10" db="EMBL/GenBank/DDBJ databases">
        <authorList>
            <person name="Maclean D."/>
            <person name="Macfadyen A."/>
        </authorList>
    </citation>
    <scope>NUCLEOTIDE SEQUENCE [LARGE SCALE GENOMIC DNA]</scope>
</reference>
<feature type="region of interest" description="Disordered" evidence="1">
    <location>
        <begin position="1"/>
        <end position="312"/>
    </location>
</feature>
<feature type="compositionally biased region" description="Low complexity" evidence="1">
    <location>
        <begin position="133"/>
        <end position="145"/>
    </location>
</feature>
<organism evidence="2 3">
    <name type="scientific">Coccomyxa viridis</name>
    <dbReference type="NCBI Taxonomy" id="1274662"/>
    <lineage>
        <taxon>Eukaryota</taxon>
        <taxon>Viridiplantae</taxon>
        <taxon>Chlorophyta</taxon>
        <taxon>core chlorophytes</taxon>
        <taxon>Trebouxiophyceae</taxon>
        <taxon>Trebouxiophyceae incertae sedis</taxon>
        <taxon>Coccomyxaceae</taxon>
        <taxon>Coccomyxa</taxon>
    </lineage>
</organism>
<feature type="region of interest" description="Disordered" evidence="1">
    <location>
        <begin position="774"/>
        <end position="798"/>
    </location>
</feature>
<feature type="region of interest" description="Disordered" evidence="1">
    <location>
        <begin position="830"/>
        <end position="855"/>
    </location>
</feature>
<name>A0AAV1IL52_9CHLO</name>
<feature type="compositionally biased region" description="Polar residues" evidence="1">
    <location>
        <begin position="774"/>
        <end position="784"/>
    </location>
</feature>
<feature type="region of interest" description="Disordered" evidence="1">
    <location>
        <begin position="925"/>
        <end position="965"/>
    </location>
</feature>
<feature type="compositionally biased region" description="Low complexity" evidence="1">
    <location>
        <begin position="257"/>
        <end position="269"/>
    </location>
</feature>
<evidence type="ECO:0000313" key="2">
    <source>
        <dbReference type="EMBL" id="CAK0787180.1"/>
    </source>
</evidence>
<feature type="compositionally biased region" description="Basic and acidic residues" evidence="1">
    <location>
        <begin position="286"/>
        <end position="296"/>
    </location>
</feature>
<feature type="compositionally biased region" description="Polar residues" evidence="1">
    <location>
        <begin position="399"/>
        <end position="408"/>
    </location>
</feature>
<dbReference type="EMBL" id="CAUYUE010000016">
    <property type="protein sequence ID" value="CAK0787180.1"/>
    <property type="molecule type" value="Genomic_DNA"/>
</dbReference>